<reference evidence="1" key="1">
    <citation type="submission" date="2020-08" db="EMBL/GenBank/DDBJ databases">
        <title>Multicomponent nature underlies the extraordinary mechanical properties of spider dragline silk.</title>
        <authorList>
            <person name="Kono N."/>
            <person name="Nakamura H."/>
            <person name="Mori M."/>
            <person name="Yoshida Y."/>
            <person name="Ohtoshi R."/>
            <person name="Malay A.D."/>
            <person name="Moran D.A.P."/>
            <person name="Tomita M."/>
            <person name="Numata K."/>
            <person name="Arakawa K."/>
        </authorList>
    </citation>
    <scope>NUCLEOTIDE SEQUENCE</scope>
</reference>
<sequence length="93" mass="10331">MYIYIAVIGDDVLVGTTPINLACTSEEYCLCLPPHTLMRIIMLFGQGSFGNNSGYFAACSVSCLAKERLISSRMMKLIFLFEGWSDKLGFCKD</sequence>
<evidence type="ECO:0000313" key="1">
    <source>
        <dbReference type="EMBL" id="GFS31345.1"/>
    </source>
</evidence>
<accession>A0A8X6M769</accession>
<protein>
    <submittedName>
        <fullName evidence="1">Uncharacterized protein</fullName>
    </submittedName>
</protein>
<keyword evidence="2" id="KW-1185">Reference proteome</keyword>
<organism evidence="1 2">
    <name type="scientific">Nephila pilipes</name>
    <name type="common">Giant wood spider</name>
    <name type="synonym">Nephila maculata</name>
    <dbReference type="NCBI Taxonomy" id="299642"/>
    <lineage>
        <taxon>Eukaryota</taxon>
        <taxon>Metazoa</taxon>
        <taxon>Ecdysozoa</taxon>
        <taxon>Arthropoda</taxon>
        <taxon>Chelicerata</taxon>
        <taxon>Arachnida</taxon>
        <taxon>Araneae</taxon>
        <taxon>Araneomorphae</taxon>
        <taxon>Entelegynae</taxon>
        <taxon>Araneoidea</taxon>
        <taxon>Nephilidae</taxon>
        <taxon>Nephila</taxon>
    </lineage>
</organism>
<dbReference type="Proteomes" id="UP000887013">
    <property type="component" value="Unassembled WGS sequence"/>
</dbReference>
<evidence type="ECO:0000313" key="2">
    <source>
        <dbReference type="Proteomes" id="UP000887013"/>
    </source>
</evidence>
<name>A0A8X6M769_NEPPI</name>
<dbReference type="AlphaFoldDB" id="A0A8X6M769"/>
<comment type="caution">
    <text evidence="1">The sequence shown here is derived from an EMBL/GenBank/DDBJ whole genome shotgun (WGS) entry which is preliminary data.</text>
</comment>
<dbReference type="EMBL" id="BMAW01087746">
    <property type="protein sequence ID" value="GFS31345.1"/>
    <property type="molecule type" value="Genomic_DNA"/>
</dbReference>
<gene>
    <name evidence="1" type="ORF">NPIL_604621</name>
</gene>
<proteinExistence type="predicted"/>